<reference evidence="2 3" key="1">
    <citation type="submission" date="2020-07" db="EMBL/GenBank/DDBJ databases">
        <title>Comparative genomics of pyrophilous fungi reveals a link between fire events and developmental genes.</title>
        <authorList>
            <consortium name="DOE Joint Genome Institute"/>
            <person name="Steindorff A.S."/>
            <person name="Carver A."/>
            <person name="Calhoun S."/>
            <person name="Stillman K."/>
            <person name="Liu H."/>
            <person name="Lipzen A."/>
            <person name="Pangilinan J."/>
            <person name="Labutti K."/>
            <person name="Bruns T.D."/>
            <person name="Grigoriev I.V."/>
        </authorList>
    </citation>
    <scope>NUCLEOTIDE SEQUENCE [LARGE SCALE GENOMIC DNA]</scope>
    <source>
        <strain evidence="2 3">CBS 144469</strain>
    </source>
</reference>
<feature type="compositionally biased region" description="Polar residues" evidence="1">
    <location>
        <begin position="803"/>
        <end position="830"/>
    </location>
</feature>
<feature type="region of interest" description="Disordered" evidence="1">
    <location>
        <begin position="1058"/>
        <end position="1079"/>
    </location>
</feature>
<evidence type="ECO:0000313" key="3">
    <source>
        <dbReference type="Proteomes" id="UP000521943"/>
    </source>
</evidence>
<dbReference type="Proteomes" id="UP000521943">
    <property type="component" value="Unassembled WGS sequence"/>
</dbReference>
<feature type="compositionally biased region" description="Low complexity" evidence="1">
    <location>
        <begin position="294"/>
        <end position="308"/>
    </location>
</feature>
<name>A0A8H6HTK0_9AGAR</name>
<protein>
    <submittedName>
        <fullName evidence="2">Uncharacterized protein</fullName>
    </submittedName>
</protein>
<evidence type="ECO:0000313" key="2">
    <source>
        <dbReference type="EMBL" id="KAF6752560.1"/>
    </source>
</evidence>
<feature type="compositionally biased region" description="Acidic residues" evidence="1">
    <location>
        <begin position="309"/>
        <end position="319"/>
    </location>
</feature>
<proteinExistence type="predicted"/>
<dbReference type="OrthoDB" id="2683861at2759"/>
<feature type="region of interest" description="Disordered" evidence="1">
    <location>
        <begin position="276"/>
        <end position="408"/>
    </location>
</feature>
<feature type="compositionally biased region" description="Polar residues" evidence="1">
    <location>
        <begin position="783"/>
        <end position="796"/>
    </location>
</feature>
<comment type="caution">
    <text evidence="2">The sequence shown here is derived from an EMBL/GenBank/DDBJ whole genome shotgun (WGS) entry which is preliminary data.</text>
</comment>
<feature type="region of interest" description="Disordered" evidence="1">
    <location>
        <begin position="763"/>
        <end position="883"/>
    </location>
</feature>
<sequence>MAPSGWASPSQTTLLTSLVPEYERCQVHKRYKPFWTMLYARFLEHSPLIDTLYPGRTVQDLSVEEMGVYTLALEKLQQRLREWFRWRCNVRSRKVAVGIPKKILKSIYSPRTRGPKAYEAYAKLYPEEVRQAQEERGEGGVGSGKNGLQSWHTVCKELLSKASEENLRAIDDYVESMAQDSKLLLSEDKPKDPKRYLQILPAILKAAIEPAVRKVDLMALVTLVGPVPESNGKISAWTLQFGDKEDTPLFSSSWVDHDRVYVEAVARFAKHHLFPSSTTSSSKKTDSVMPEASPSTVAETTEVPVEVEASADEKEETDGQEPAHSVSSAHEDASFKSLMPGVAPNRSLSAGSDLTQVSSSHENASFKSLMPRVAPNRSPSAGSDLTRDTGDSDDEVDQGPGLRLPSPPAFGDYSPQSVFLGSADDNEANSIEASLDLYRSLRLGNNNNCIQGYQSQDLSYDNAGAGLITMSPDPYEGDENGLFRGMGLSLPSDPRARRFVETPGYYLTQKESLDWASPRYLTSTSAEPRGIATSQTIPTPLRSYISRPPSATPTFESRPMTNPDQSVPIAAGGTELTQQRTPGFALESLPYTQRVVRPRSVTDNHSEEPMVPFMASQPLGSKYHSSWPFPTPPPKLFVPAGSQLLKPNAEPIAVAAASPLPEPISVSAASQLHQPDAEPIAASAPSSLPAFASFRAFPASCRANRHFRAFSPTSCRAHDHFRSSCGFFWTCFSQFDFYQDLPTANCRALSNCRTGDHRHLLHHPLTTSTSPEGAQTPPPPVSNVRTGVCSTSSNGQPAPVTLPSATANASPVTCSANVNASPADSTNTEASMAPPRGSDLPVSSVRRSERASVPSKTRERLQQIGTNQLSYPTPAKPKDDPLTPPGWFNLATSDLRDPKLGGEWVSLVDKWASLERSLGYGKMSKGPMPVKGRPEEWTKWTNRSAHGARNHSRPPFIDDPTDIGISITKWWKDMQPQFRASQGPLPSPTWEDPAAVGDVWASIRKSGPNGTLPLIMLLLWWGRAAEPGPESFREDSRDAWKAMVADVSQCFDVLASTNPSQRDKRGLDDPTPPPTDLSKKLDLDRLLLESPGCDKRQKFEVNPGEMRLGDNPPGVKFSALSGKADSNEDVGGRAQGSDLIIWSRWAVDVSVVQGWVHGLFSVVHGWAHALVFIVQEVGCMDFLTFPLCKGWVHGLLDISIVQGRVHRCLDVSVVQGRVHRCLDVSVVQGWVHGLVECGRHLCPCSLTVQVLLCMNAPIALLTRESEARALCIPLSTVIVACSTTTVSVTLESRAPNQSHLPGGAPHAVMPETDMGDFEGPHIIFCAGIAAWVDAQRGVIGSAI</sequence>
<feature type="compositionally biased region" description="Basic and acidic residues" evidence="1">
    <location>
        <begin position="846"/>
        <end position="861"/>
    </location>
</feature>
<gene>
    <name evidence="2" type="ORF">DFP72DRAFT_849696</name>
</gene>
<dbReference type="EMBL" id="JACGCI010000043">
    <property type="protein sequence ID" value="KAF6752560.1"/>
    <property type="molecule type" value="Genomic_DNA"/>
</dbReference>
<feature type="compositionally biased region" description="Polar residues" evidence="1">
    <location>
        <begin position="346"/>
        <end position="366"/>
    </location>
</feature>
<accession>A0A8H6HTK0</accession>
<organism evidence="2 3">
    <name type="scientific">Ephemerocybe angulata</name>
    <dbReference type="NCBI Taxonomy" id="980116"/>
    <lineage>
        <taxon>Eukaryota</taxon>
        <taxon>Fungi</taxon>
        <taxon>Dikarya</taxon>
        <taxon>Basidiomycota</taxon>
        <taxon>Agaricomycotina</taxon>
        <taxon>Agaricomycetes</taxon>
        <taxon>Agaricomycetidae</taxon>
        <taxon>Agaricales</taxon>
        <taxon>Agaricineae</taxon>
        <taxon>Psathyrellaceae</taxon>
        <taxon>Ephemerocybe</taxon>
    </lineage>
</organism>
<evidence type="ECO:0000256" key="1">
    <source>
        <dbReference type="SAM" id="MobiDB-lite"/>
    </source>
</evidence>
<keyword evidence="3" id="KW-1185">Reference proteome</keyword>